<accession>A0ABU5EJQ9</accession>
<dbReference type="InterPro" id="IPR025665">
    <property type="entry name" value="Beta-barrel_OMP_2"/>
</dbReference>
<feature type="chain" id="PRO_5047337656" evidence="1">
    <location>
        <begin position="20"/>
        <end position="177"/>
    </location>
</feature>
<dbReference type="SUPFAM" id="SSF56925">
    <property type="entry name" value="OMPA-like"/>
    <property type="match status" value="1"/>
</dbReference>
<keyword evidence="1" id="KW-0732">Signal</keyword>
<sequence length="177" mass="19799">MKKLLLASLLLCFTTICLAQEVRYGVRGALNVSNLDFDPDATFENKHRNGFAFAGFAEFGFTEELALHTELQWSAEGGKDEDLRADYIQMPILLKLSTSDRLSFMAGPQVALKTWKNNDGFSTFAFSGVVGAEYMITDELFVDARYSYGLTNILDEDDIPNLEAKNHVMQFGFGIKI</sequence>
<dbReference type="Pfam" id="PF13568">
    <property type="entry name" value="OMP_b-brl_2"/>
    <property type="match status" value="1"/>
</dbReference>
<dbReference type="InterPro" id="IPR011250">
    <property type="entry name" value="OMP/PagP_B-barrel"/>
</dbReference>
<dbReference type="EMBL" id="JAXDAE010000003">
    <property type="protein sequence ID" value="MDY2586527.1"/>
    <property type="molecule type" value="Genomic_DNA"/>
</dbReference>
<protein>
    <submittedName>
        <fullName evidence="3">Porin family protein</fullName>
    </submittedName>
</protein>
<feature type="domain" description="Outer membrane protein beta-barrel" evidence="2">
    <location>
        <begin position="19"/>
        <end position="154"/>
    </location>
</feature>
<proteinExistence type="predicted"/>
<feature type="signal peptide" evidence="1">
    <location>
        <begin position="1"/>
        <end position="19"/>
    </location>
</feature>
<organism evidence="3 4">
    <name type="scientific">Winogradskyella aquimaris</name>
    <dbReference type="NCBI Taxonomy" id="864074"/>
    <lineage>
        <taxon>Bacteria</taxon>
        <taxon>Pseudomonadati</taxon>
        <taxon>Bacteroidota</taxon>
        <taxon>Flavobacteriia</taxon>
        <taxon>Flavobacteriales</taxon>
        <taxon>Flavobacteriaceae</taxon>
        <taxon>Winogradskyella</taxon>
    </lineage>
</organism>
<dbReference type="Gene3D" id="2.40.160.20">
    <property type="match status" value="1"/>
</dbReference>
<reference evidence="3 4" key="1">
    <citation type="submission" date="2023-11" db="EMBL/GenBank/DDBJ databases">
        <title>Winogradskyella pelagius sp. nov., isolated from coastal sediment.</title>
        <authorList>
            <person name="Li F."/>
        </authorList>
    </citation>
    <scope>NUCLEOTIDE SEQUENCE [LARGE SCALE GENOMIC DNA]</scope>
    <source>
        <strain evidence="3 4">KCTC 23502</strain>
    </source>
</reference>
<dbReference type="RefSeq" id="WP_320554900.1">
    <property type="nucleotide sequence ID" value="NZ_JAXDAE010000003.1"/>
</dbReference>
<evidence type="ECO:0000313" key="4">
    <source>
        <dbReference type="Proteomes" id="UP001285855"/>
    </source>
</evidence>
<name>A0ABU5EJQ9_9FLAO</name>
<evidence type="ECO:0000256" key="1">
    <source>
        <dbReference type="SAM" id="SignalP"/>
    </source>
</evidence>
<keyword evidence="4" id="KW-1185">Reference proteome</keyword>
<dbReference type="Proteomes" id="UP001285855">
    <property type="component" value="Unassembled WGS sequence"/>
</dbReference>
<comment type="caution">
    <text evidence="3">The sequence shown here is derived from an EMBL/GenBank/DDBJ whole genome shotgun (WGS) entry which is preliminary data.</text>
</comment>
<gene>
    <name evidence="3" type="ORF">SNF14_04210</name>
</gene>
<evidence type="ECO:0000259" key="2">
    <source>
        <dbReference type="Pfam" id="PF13568"/>
    </source>
</evidence>
<evidence type="ECO:0000313" key="3">
    <source>
        <dbReference type="EMBL" id="MDY2586527.1"/>
    </source>
</evidence>